<dbReference type="InterPro" id="IPR025720">
    <property type="entry name" value="RibU"/>
</dbReference>
<accession>A0A805Z843</accession>
<evidence type="ECO:0000256" key="8">
    <source>
        <dbReference type="PIRNR" id="PIRNR037778"/>
    </source>
</evidence>
<sequence>MYVMEEYIMQRKTSLSHVRLAYWLAWAMIGALAFLIMKIEVPIIPGFDYLKMDFSDSLVALSTLVFGPLGGTMIALFKSLLSLFISGFNPISMIGQLAAFLASLAYILPFYFISKKHEDKAKYQIFGLIVGTLALTVVMSLANYFVLTPMYISLMGFKLNSSLLTYVVSAIIPFNLIKGLINSIVVLILAKTLLPVLEKFVKRNF</sequence>
<dbReference type="EMBL" id="CP000413">
    <property type="protein sequence ID" value="ABJ60279.1"/>
    <property type="molecule type" value="Genomic_DNA"/>
</dbReference>
<evidence type="ECO:0000256" key="1">
    <source>
        <dbReference type="ARBA" id="ARBA00004651"/>
    </source>
</evidence>
<feature type="transmembrane region" description="Helical" evidence="9">
    <location>
        <begin position="20"/>
        <end position="37"/>
    </location>
</feature>
<comment type="function">
    <text evidence="8">Probably a riboflavin-binding protein that interacts with the energy-coupling factor (ECF) ABC-transporter complex.</text>
</comment>
<keyword evidence="4 8" id="KW-1003">Cell membrane</keyword>
<dbReference type="KEGG" id="lga:LGAS_0890"/>
<evidence type="ECO:0000256" key="7">
    <source>
        <dbReference type="ARBA" id="ARBA00023136"/>
    </source>
</evidence>
<evidence type="ECO:0000256" key="3">
    <source>
        <dbReference type="ARBA" id="ARBA00022448"/>
    </source>
</evidence>
<reference evidence="10 11" key="1">
    <citation type="journal article" date="2006" name="Proc. Natl. Acad. Sci. U.S.A.">
        <title>Comparative genomics of the lactic acid bacteria.</title>
        <authorList>
            <person name="Makarova K."/>
            <person name="Slesarev A."/>
            <person name="Wolf Y."/>
            <person name="Sorokin A."/>
            <person name="Mirkin B."/>
            <person name="Koonin E."/>
            <person name="Pavlov A."/>
            <person name="Pavlova N."/>
            <person name="Karamychev V."/>
            <person name="Polouchine N."/>
            <person name="Shakhova V."/>
            <person name="Grigoriev I."/>
            <person name="Lou Y."/>
            <person name="Rohksar D."/>
            <person name="Lucas S."/>
            <person name="Huang K."/>
            <person name="Goodstein D.M."/>
            <person name="Hawkins T."/>
            <person name="Plengvidhya V."/>
            <person name="Welker D."/>
            <person name="Hughes J."/>
            <person name="Goh Y."/>
            <person name="Benson A."/>
            <person name="Baldwin K."/>
            <person name="Lee J.H."/>
            <person name="Diaz-Muniz I."/>
            <person name="Dosti B."/>
            <person name="Smeianov V."/>
            <person name="Wechter W."/>
            <person name="Barabote R."/>
            <person name="Lorca G."/>
            <person name="Altermann E."/>
            <person name="Barrangou R."/>
            <person name="Ganesan B."/>
            <person name="Xie Y."/>
            <person name="Rawsthorne H."/>
            <person name="Tamir D."/>
            <person name="Parker C."/>
            <person name="Breidt F."/>
            <person name="Broadbent J."/>
            <person name="Hutkins R."/>
            <person name="O'Sullivan D."/>
            <person name="Steele J."/>
            <person name="Unlu G."/>
            <person name="Saier M."/>
            <person name="Klaenhammer T."/>
            <person name="Richardson P."/>
            <person name="Kozyavkin S."/>
            <person name="Weimer B."/>
            <person name="Mills D."/>
        </authorList>
    </citation>
    <scope>NUCLEOTIDE SEQUENCE [LARGE SCALE GENOMIC DNA]</scope>
    <source>
        <strain evidence="11">ATCC 33323 / DSM 20243 / BCRC 14619 / CIP 102991 / JCM 1131 / KCTC 3163 / NCIMB 11718 / NCTC 13722 / AM63</strain>
    </source>
</reference>
<dbReference type="GO" id="GO:0005886">
    <property type="term" value="C:plasma membrane"/>
    <property type="evidence" value="ECO:0007669"/>
    <property type="project" value="UniProtKB-SubCell"/>
</dbReference>
<keyword evidence="5 9" id="KW-0812">Transmembrane</keyword>
<proteinExistence type="inferred from homology"/>
<keyword evidence="7 8" id="KW-0472">Membrane</keyword>
<feature type="transmembrane region" description="Helical" evidence="9">
    <location>
        <begin position="166"/>
        <end position="190"/>
    </location>
</feature>
<evidence type="ECO:0000256" key="2">
    <source>
        <dbReference type="ARBA" id="ARBA00005540"/>
    </source>
</evidence>
<keyword evidence="6 9" id="KW-1133">Transmembrane helix</keyword>
<feature type="transmembrane region" description="Helical" evidence="9">
    <location>
        <begin position="58"/>
        <end position="85"/>
    </location>
</feature>
<dbReference type="Pfam" id="PF12822">
    <property type="entry name" value="ECF_trnsprt"/>
    <property type="match status" value="1"/>
</dbReference>
<dbReference type="PANTHER" id="PTHR38438:SF1">
    <property type="entry name" value="RIBOFLAVIN TRANSPORTER RIBU"/>
    <property type="match status" value="1"/>
</dbReference>
<dbReference type="GO" id="GO:0032217">
    <property type="term" value="F:riboflavin transmembrane transporter activity"/>
    <property type="evidence" value="ECO:0007669"/>
    <property type="project" value="UniProtKB-UniRule"/>
</dbReference>
<dbReference type="PIRSF" id="PIRSF037778">
    <property type="entry name" value="UCP037778_transp_RibU"/>
    <property type="match status" value="1"/>
</dbReference>
<comment type="similarity">
    <text evidence="2 8">Belongs to the prokaryotic riboflavin transporter (P-RFT) (TC 2.A.87) family.</text>
</comment>
<dbReference type="InterPro" id="IPR024529">
    <property type="entry name" value="ECF_trnsprt_substrate-spec"/>
</dbReference>
<feature type="transmembrane region" description="Helical" evidence="9">
    <location>
        <begin position="125"/>
        <end position="146"/>
    </location>
</feature>
<comment type="subcellular location">
    <subcellularLocation>
        <location evidence="1">Cell membrane</location>
        <topology evidence="1">Multi-pass membrane protein</topology>
    </subcellularLocation>
</comment>
<dbReference type="Gene3D" id="1.10.1760.20">
    <property type="match status" value="1"/>
</dbReference>
<evidence type="ECO:0000256" key="9">
    <source>
        <dbReference type="SAM" id="Phobius"/>
    </source>
</evidence>
<dbReference type="Proteomes" id="UP000000664">
    <property type="component" value="Chromosome"/>
</dbReference>
<dbReference type="PANTHER" id="PTHR38438">
    <property type="entry name" value="RIBOFLAVIN TRANSPORTER RIBU"/>
    <property type="match status" value="1"/>
</dbReference>
<evidence type="ECO:0000256" key="5">
    <source>
        <dbReference type="ARBA" id="ARBA00022692"/>
    </source>
</evidence>
<organism evidence="10 11">
    <name type="scientific">Lactobacillus gasseri (strain ATCC 33323 / DSM 20243 / BCRC 14619 / CIP 102991 / JCM 1131 / KCTC 3163 / NCIMB 11718 / NCTC 13722 / AM63)</name>
    <dbReference type="NCBI Taxonomy" id="324831"/>
    <lineage>
        <taxon>Bacteria</taxon>
        <taxon>Bacillati</taxon>
        <taxon>Bacillota</taxon>
        <taxon>Bacilli</taxon>
        <taxon>Lactobacillales</taxon>
        <taxon>Lactobacillaceae</taxon>
        <taxon>Lactobacillus</taxon>
    </lineage>
</organism>
<gene>
    <name evidence="10" type="ordered locus">LGAS_0890</name>
</gene>
<evidence type="ECO:0000313" key="10">
    <source>
        <dbReference type="EMBL" id="ABJ60279.1"/>
    </source>
</evidence>
<feature type="transmembrane region" description="Helical" evidence="9">
    <location>
        <begin position="91"/>
        <end position="113"/>
    </location>
</feature>
<protein>
    <recommendedName>
        <fullName evidence="8">Riboflavin transporter</fullName>
    </recommendedName>
</protein>
<name>A0A805Z843_LACGA</name>
<evidence type="ECO:0000256" key="6">
    <source>
        <dbReference type="ARBA" id="ARBA00022989"/>
    </source>
</evidence>
<dbReference type="AlphaFoldDB" id="A0A805Z843"/>
<keyword evidence="3 8" id="KW-0813">Transport</keyword>
<evidence type="ECO:0000313" key="11">
    <source>
        <dbReference type="Proteomes" id="UP000000664"/>
    </source>
</evidence>
<evidence type="ECO:0000256" key="4">
    <source>
        <dbReference type="ARBA" id="ARBA00022475"/>
    </source>
</evidence>